<reference evidence="4" key="1">
    <citation type="submission" date="2018-04" db="EMBL/GenBank/DDBJ databases">
        <title>Transcriptome assembly of Sipha flava.</title>
        <authorList>
            <person name="Scully E.D."/>
            <person name="Geib S.M."/>
            <person name="Palmer N.A."/>
            <person name="Koch K."/>
            <person name="Bradshaw J."/>
            <person name="Heng-Moss T."/>
            <person name="Sarath G."/>
        </authorList>
    </citation>
    <scope>NUCLEOTIDE SEQUENCE</scope>
</reference>
<dbReference type="PRINTS" id="PR00947">
    <property type="entry name" value="CUTICLE"/>
</dbReference>
<dbReference type="PANTHER" id="PTHR12236:SF86">
    <property type="entry name" value="CCP84AC-RELATED"/>
    <property type="match status" value="1"/>
</dbReference>
<keyword evidence="3" id="KW-0732">Signal</keyword>
<dbReference type="GO" id="GO:0042302">
    <property type="term" value="F:structural constituent of cuticle"/>
    <property type="evidence" value="ECO:0007669"/>
    <property type="project" value="UniProtKB-UniRule"/>
</dbReference>
<organism evidence="4">
    <name type="scientific">Sipha flava</name>
    <name type="common">yellow sugarcane aphid</name>
    <dbReference type="NCBI Taxonomy" id="143950"/>
    <lineage>
        <taxon>Eukaryota</taxon>
        <taxon>Metazoa</taxon>
        <taxon>Ecdysozoa</taxon>
        <taxon>Arthropoda</taxon>
        <taxon>Hexapoda</taxon>
        <taxon>Insecta</taxon>
        <taxon>Pterygota</taxon>
        <taxon>Neoptera</taxon>
        <taxon>Paraneoptera</taxon>
        <taxon>Hemiptera</taxon>
        <taxon>Sternorrhyncha</taxon>
        <taxon>Aphidomorpha</taxon>
        <taxon>Aphidoidea</taxon>
        <taxon>Aphididae</taxon>
        <taxon>Sipha</taxon>
    </lineage>
</organism>
<dbReference type="Proteomes" id="UP000694846">
    <property type="component" value="Unplaced"/>
</dbReference>
<dbReference type="InterPro" id="IPR051217">
    <property type="entry name" value="Insect_Cuticle_Struc_Prot"/>
</dbReference>
<dbReference type="OrthoDB" id="6382835at2759"/>
<feature type="chain" id="PRO_5044579376" evidence="3">
    <location>
        <begin position="19"/>
        <end position="127"/>
    </location>
</feature>
<evidence type="ECO:0000256" key="2">
    <source>
        <dbReference type="PROSITE-ProRule" id="PRU00497"/>
    </source>
</evidence>
<dbReference type="PANTHER" id="PTHR12236">
    <property type="entry name" value="STRUCTURAL CONTITUENT OF CUTICLE"/>
    <property type="match status" value="1"/>
</dbReference>
<dbReference type="PROSITE" id="PS51155">
    <property type="entry name" value="CHIT_BIND_RR_2"/>
    <property type="match status" value="1"/>
</dbReference>
<keyword evidence="5" id="KW-1185">Reference proteome</keyword>
<name>A0A2S2R678_9HEMI</name>
<dbReference type="GO" id="GO:0005615">
    <property type="term" value="C:extracellular space"/>
    <property type="evidence" value="ECO:0007669"/>
    <property type="project" value="TreeGrafter"/>
</dbReference>
<evidence type="ECO:0000313" key="5">
    <source>
        <dbReference type="Proteomes" id="UP000694846"/>
    </source>
</evidence>
<evidence type="ECO:0000313" key="6">
    <source>
        <dbReference type="RefSeq" id="XP_025416737.1"/>
    </source>
</evidence>
<accession>A0A2S2R678</accession>
<dbReference type="AlphaFoldDB" id="A0A2S2R678"/>
<proteinExistence type="predicted"/>
<gene>
    <name evidence="4" type="primary">ACP20_0</name>
    <name evidence="6" type="synonym">LOC112687949</name>
    <name evidence="4" type="ORF">g.79467</name>
</gene>
<protein>
    <submittedName>
        <fullName evidence="4">Adult-specific cuticular protein ACP-20</fullName>
    </submittedName>
    <submittedName>
        <fullName evidence="6">Cuticle protein 7-like</fullName>
    </submittedName>
</protein>
<dbReference type="GO" id="GO:0031012">
    <property type="term" value="C:extracellular matrix"/>
    <property type="evidence" value="ECO:0007669"/>
    <property type="project" value="TreeGrafter"/>
</dbReference>
<keyword evidence="1 2" id="KW-0193">Cuticle</keyword>
<reference evidence="6" key="2">
    <citation type="submission" date="2025-04" db="UniProtKB">
        <authorList>
            <consortium name="RefSeq"/>
        </authorList>
    </citation>
    <scope>IDENTIFICATION</scope>
    <source>
        <tissue evidence="6">Whole body</tissue>
    </source>
</reference>
<dbReference type="EMBL" id="GGMS01016220">
    <property type="protein sequence ID" value="MBY85423.1"/>
    <property type="molecule type" value="Transcribed_RNA"/>
</dbReference>
<dbReference type="InterPro" id="IPR000618">
    <property type="entry name" value="Insect_cuticle"/>
</dbReference>
<dbReference type="PROSITE" id="PS00233">
    <property type="entry name" value="CHIT_BIND_RR_1"/>
    <property type="match status" value="1"/>
</dbReference>
<dbReference type="RefSeq" id="XP_025416737.1">
    <property type="nucleotide sequence ID" value="XM_025560952.1"/>
</dbReference>
<dbReference type="InterPro" id="IPR031311">
    <property type="entry name" value="CHIT_BIND_RR_consensus"/>
</dbReference>
<feature type="signal peptide" evidence="3">
    <location>
        <begin position="1"/>
        <end position="18"/>
    </location>
</feature>
<evidence type="ECO:0000256" key="3">
    <source>
        <dbReference type="SAM" id="SignalP"/>
    </source>
</evidence>
<evidence type="ECO:0000256" key="1">
    <source>
        <dbReference type="ARBA" id="ARBA00022460"/>
    </source>
</evidence>
<sequence length="127" mass="13973">MAIKTIVLAALFGQLVFGYPPEYHEEHHAPAPYHFEYGVKDPYTHDVKSQHEVSDGHGNVKGSYSLLEADGSTRVVEYTADDHNGFNAEVKKIEGPGYKASYSAPAYKAAYPAYPATAYAAPVYKPY</sequence>
<evidence type="ECO:0000313" key="4">
    <source>
        <dbReference type="EMBL" id="MBY85423.1"/>
    </source>
</evidence>
<dbReference type="Pfam" id="PF00379">
    <property type="entry name" value="Chitin_bind_4"/>
    <property type="match status" value="1"/>
</dbReference>